<dbReference type="OrthoDB" id="5244514at2759"/>
<sequence length="156" mass="17562">MRSRFSERRASLINGKLKGLIDRSTKELQSQGFTEEQLIYEVFANIRFEGSDTAEHSTSPFERPVYIDDVRIGTITSASRIAEKSPLQQFKDAKLREASASTKQTQVFFDSGTGCRSAPVYKLKDLGSNVRAVQSCHYHGRDSDHSGQSFMRRCTS</sequence>
<gene>
    <name evidence="1" type="ORF">COCC4DRAFT_45272</name>
</gene>
<dbReference type="GeneID" id="25845190"/>
<proteinExistence type="predicted"/>
<name>N4WJG5_COCH4</name>
<reference evidence="2" key="2">
    <citation type="journal article" date="2013" name="PLoS Genet.">
        <title>Comparative genome structure, secondary metabolite, and effector coding capacity across Cochliobolus pathogens.</title>
        <authorList>
            <person name="Condon B.J."/>
            <person name="Leng Y."/>
            <person name="Wu D."/>
            <person name="Bushley K.E."/>
            <person name="Ohm R.A."/>
            <person name="Otillar R."/>
            <person name="Martin J."/>
            <person name="Schackwitz W."/>
            <person name="Grimwood J."/>
            <person name="MohdZainudin N."/>
            <person name="Xue C."/>
            <person name="Wang R."/>
            <person name="Manning V.A."/>
            <person name="Dhillon B."/>
            <person name="Tu Z.J."/>
            <person name="Steffenson B.J."/>
            <person name="Salamov A."/>
            <person name="Sun H."/>
            <person name="Lowry S."/>
            <person name="LaButti K."/>
            <person name="Han J."/>
            <person name="Copeland A."/>
            <person name="Lindquist E."/>
            <person name="Barry K."/>
            <person name="Schmutz J."/>
            <person name="Baker S.E."/>
            <person name="Ciuffetti L.M."/>
            <person name="Grigoriev I.V."/>
            <person name="Zhong S."/>
            <person name="Turgeon B.G."/>
        </authorList>
    </citation>
    <scope>NUCLEOTIDE SEQUENCE [LARGE SCALE GENOMIC DNA]</scope>
    <source>
        <strain evidence="2">C4 / ATCC 48331 / race T</strain>
    </source>
</reference>
<dbReference type="AlphaFoldDB" id="N4WJG5"/>
<dbReference type="EMBL" id="KB733486">
    <property type="protein sequence ID" value="ENH99429.1"/>
    <property type="molecule type" value="Genomic_DNA"/>
</dbReference>
<protein>
    <submittedName>
        <fullName evidence="1">Uncharacterized protein</fullName>
    </submittedName>
</protein>
<dbReference type="HOGENOM" id="CLU_1686396_0_0_1"/>
<evidence type="ECO:0000313" key="1">
    <source>
        <dbReference type="EMBL" id="ENH99429.1"/>
    </source>
</evidence>
<accession>N4WJG5</accession>
<dbReference type="Proteomes" id="UP000012338">
    <property type="component" value="Unassembled WGS sequence"/>
</dbReference>
<evidence type="ECO:0000313" key="2">
    <source>
        <dbReference type="Proteomes" id="UP000012338"/>
    </source>
</evidence>
<reference evidence="1 2" key="1">
    <citation type="journal article" date="2012" name="PLoS Pathog.">
        <title>Diverse lifestyles and strategies of plant pathogenesis encoded in the genomes of eighteen Dothideomycetes fungi.</title>
        <authorList>
            <person name="Ohm R.A."/>
            <person name="Feau N."/>
            <person name="Henrissat B."/>
            <person name="Schoch C.L."/>
            <person name="Horwitz B.A."/>
            <person name="Barry K.W."/>
            <person name="Condon B.J."/>
            <person name="Copeland A.C."/>
            <person name="Dhillon B."/>
            <person name="Glaser F."/>
            <person name="Hesse C.N."/>
            <person name="Kosti I."/>
            <person name="LaButti K."/>
            <person name="Lindquist E.A."/>
            <person name="Lucas S."/>
            <person name="Salamov A.A."/>
            <person name="Bradshaw R.E."/>
            <person name="Ciuffetti L."/>
            <person name="Hamelin R.C."/>
            <person name="Kema G.H.J."/>
            <person name="Lawrence C."/>
            <person name="Scott J.A."/>
            <person name="Spatafora J.W."/>
            <person name="Turgeon B.G."/>
            <person name="de Wit P.J.G.M."/>
            <person name="Zhong S."/>
            <person name="Goodwin S.B."/>
            <person name="Grigoriev I.V."/>
        </authorList>
    </citation>
    <scope>NUCLEOTIDE SEQUENCE [LARGE SCALE GENOMIC DNA]</scope>
    <source>
        <strain evidence="2">C4 / ATCC 48331 / race T</strain>
    </source>
</reference>
<organism evidence="1 2">
    <name type="scientific">Cochliobolus heterostrophus (strain C4 / ATCC 48331 / race T)</name>
    <name type="common">Southern corn leaf blight fungus</name>
    <name type="synonym">Bipolaris maydis</name>
    <dbReference type="NCBI Taxonomy" id="665024"/>
    <lineage>
        <taxon>Eukaryota</taxon>
        <taxon>Fungi</taxon>
        <taxon>Dikarya</taxon>
        <taxon>Ascomycota</taxon>
        <taxon>Pezizomycotina</taxon>
        <taxon>Dothideomycetes</taxon>
        <taxon>Pleosporomycetidae</taxon>
        <taxon>Pleosporales</taxon>
        <taxon>Pleosporineae</taxon>
        <taxon>Pleosporaceae</taxon>
        <taxon>Bipolaris</taxon>
    </lineage>
</organism>
<keyword evidence="2" id="KW-1185">Reference proteome</keyword>